<feature type="domain" description="N-acetyltransferase" evidence="2">
    <location>
        <begin position="39"/>
        <end position="193"/>
    </location>
</feature>
<name>A0AAW0C8R8_9AGAR</name>
<gene>
    <name evidence="3" type="ORF">VNI00_012308</name>
</gene>
<dbReference type="Pfam" id="PF13302">
    <property type="entry name" value="Acetyltransf_3"/>
    <property type="match status" value="1"/>
</dbReference>
<organism evidence="3 4">
    <name type="scientific">Paramarasmius palmivorus</name>
    <dbReference type="NCBI Taxonomy" id="297713"/>
    <lineage>
        <taxon>Eukaryota</taxon>
        <taxon>Fungi</taxon>
        <taxon>Dikarya</taxon>
        <taxon>Basidiomycota</taxon>
        <taxon>Agaricomycotina</taxon>
        <taxon>Agaricomycetes</taxon>
        <taxon>Agaricomycetidae</taxon>
        <taxon>Agaricales</taxon>
        <taxon>Marasmiineae</taxon>
        <taxon>Marasmiaceae</taxon>
        <taxon>Paramarasmius</taxon>
    </lineage>
</organism>
<dbReference type="Gene3D" id="3.40.630.30">
    <property type="match status" value="1"/>
</dbReference>
<dbReference type="PANTHER" id="PTHR43610:SF1">
    <property type="entry name" value="N-ACETYLTRANSFERASE DOMAIN-CONTAINING PROTEIN"/>
    <property type="match status" value="1"/>
</dbReference>
<evidence type="ECO:0000256" key="1">
    <source>
        <dbReference type="SAM" id="MobiDB-lite"/>
    </source>
</evidence>
<comment type="caution">
    <text evidence="3">The sequence shown here is derived from an EMBL/GenBank/DDBJ whole genome shotgun (WGS) entry which is preliminary data.</text>
</comment>
<keyword evidence="4" id="KW-1185">Reference proteome</keyword>
<sequence>MAPHNTSLHSPTGRIRLEPPIPGNDAAIARLRMHPSTRKYLRSFPEYVSTEDARKLREAREQDPEVQAFHVYVRADGEVVKEAENEWEFAGSATVYHVNTQHRSCEIGLILSPDVRGRGIATDVLYTLLLYVFVQLRMHRVTFETAADNIPMRGWLENVAGARMEAMRAECRVDPGSDRGYSDLAGYAILEWEWHDQGMSGVKERLEKRLGLSSME</sequence>
<reference evidence="3 4" key="1">
    <citation type="submission" date="2024-01" db="EMBL/GenBank/DDBJ databases">
        <title>A draft genome for a cacao thread blight-causing isolate of Paramarasmius palmivorus.</title>
        <authorList>
            <person name="Baruah I.K."/>
            <person name="Bukari Y."/>
            <person name="Amoako-Attah I."/>
            <person name="Meinhardt L.W."/>
            <person name="Bailey B.A."/>
            <person name="Cohen S.P."/>
        </authorList>
    </citation>
    <scope>NUCLEOTIDE SEQUENCE [LARGE SCALE GENOMIC DNA]</scope>
    <source>
        <strain evidence="3 4">GH-12</strain>
    </source>
</reference>
<accession>A0AAW0C8R8</accession>
<proteinExistence type="predicted"/>
<dbReference type="PANTHER" id="PTHR43610">
    <property type="entry name" value="BLL6696 PROTEIN"/>
    <property type="match status" value="1"/>
</dbReference>
<dbReference type="EMBL" id="JAYKXP010000056">
    <property type="protein sequence ID" value="KAK7034666.1"/>
    <property type="molecule type" value="Genomic_DNA"/>
</dbReference>
<protein>
    <recommendedName>
        <fullName evidence="2">N-acetyltransferase domain-containing protein</fullName>
    </recommendedName>
</protein>
<dbReference type="SUPFAM" id="SSF55729">
    <property type="entry name" value="Acyl-CoA N-acyltransferases (Nat)"/>
    <property type="match status" value="1"/>
</dbReference>
<feature type="compositionally biased region" description="Polar residues" evidence="1">
    <location>
        <begin position="1"/>
        <end position="10"/>
    </location>
</feature>
<dbReference type="PROSITE" id="PS51186">
    <property type="entry name" value="GNAT"/>
    <property type="match status" value="1"/>
</dbReference>
<evidence type="ECO:0000259" key="2">
    <source>
        <dbReference type="PROSITE" id="PS51186"/>
    </source>
</evidence>
<feature type="region of interest" description="Disordered" evidence="1">
    <location>
        <begin position="1"/>
        <end position="21"/>
    </location>
</feature>
<evidence type="ECO:0000313" key="4">
    <source>
        <dbReference type="Proteomes" id="UP001383192"/>
    </source>
</evidence>
<dbReference type="InterPro" id="IPR000182">
    <property type="entry name" value="GNAT_dom"/>
</dbReference>
<evidence type="ECO:0000313" key="3">
    <source>
        <dbReference type="EMBL" id="KAK7034666.1"/>
    </source>
</evidence>
<dbReference type="GO" id="GO:0016747">
    <property type="term" value="F:acyltransferase activity, transferring groups other than amino-acyl groups"/>
    <property type="evidence" value="ECO:0007669"/>
    <property type="project" value="InterPro"/>
</dbReference>
<dbReference type="InterPro" id="IPR016181">
    <property type="entry name" value="Acyl_CoA_acyltransferase"/>
</dbReference>
<dbReference type="Proteomes" id="UP001383192">
    <property type="component" value="Unassembled WGS sequence"/>
</dbReference>
<dbReference type="AlphaFoldDB" id="A0AAW0C8R8"/>